<gene>
    <name evidence="1" type="ORF">ECRASSUSDP1_LOCUS27034</name>
</gene>
<keyword evidence="2" id="KW-1185">Reference proteome</keyword>
<dbReference type="Proteomes" id="UP001295684">
    <property type="component" value="Unassembled WGS sequence"/>
</dbReference>
<organism evidence="1 2">
    <name type="scientific">Euplotes crassus</name>
    <dbReference type="NCBI Taxonomy" id="5936"/>
    <lineage>
        <taxon>Eukaryota</taxon>
        <taxon>Sar</taxon>
        <taxon>Alveolata</taxon>
        <taxon>Ciliophora</taxon>
        <taxon>Intramacronucleata</taxon>
        <taxon>Spirotrichea</taxon>
        <taxon>Hypotrichia</taxon>
        <taxon>Euplotida</taxon>
        <taxon>Euplotidae</taxon>
        <taxon>Moneuplotes</taxon>
    </lineage>
</organism>
<accession>A0AAD1Y5E0</accession>
<protein>
    <submittedName>
        <fullName evidence="1">Uncharacterized protein</fullName>
    </submittedName>
</protein>
<name>A0AAD1Y5E0_EUPCR</name>
<sequence length="48" mass="5581">MVIFPKHKIPLIIKNITLQGSPNLATLRKHKGYRYCKILGILARYFVI</sequence>
<evidence type="ECO:0000313" key="2">
    <source>
        <dbReference type="Proteomes" id="UP001295684"/>
    </source>
</evidence>
<comment type="caution">
    <text evidence="1">The sequence shown here is derived from an EMBL/GenBank/DDBJ whole genome shotgun (WGS) entry which is preliminary data.</text>
</comment>
<dbReference type="EMBL" id="CAMPGE010027884">
    <property type="protein sequence ID" value="CAI2385468.1"/>
    <property type="molecule type" value="Genomic_DNA"/>
</dbReference>
<proteinExistence type="predicted"/>
<evidence type="ECO:0000313" key="1">
    <source>
        <dbReference type="EMBL" id="CAI2385468.1"/>
    </source>
</evidence>
<dbReference type="AlphaFoldDB" id="A0AAD1Y5E0"/>
<reference evidence="1" key="1">
    <citation type="submission" date="2023-07" db="EMBL/GenBank/DDBJ databases">
        <authorList>
            <consortium name="AG Swart"/>
            <person name="Singh M."/>
            <person name="Singh A."/>
            <person name="Seah K."/>
            <person name="Emmerich C."/>
        </authorList>
    </citation>
    <scope>NUCLEOTIDE SEQUENCE</scope>
    <source>
        <strain evidence="1">DP1</strain>
    </source>
</reference>